<evidence type="ECO:0000313" key="8">
    <source>
        <dbReference type="Proteomes" id="UP000030665"/>
    </source>
</evidence>
<dbReference type="GO" id="GO:0008270">
    <property type="term" value="F:zinc ion binding"/>
    <property type="evidence" value="ECO:0007669"/>
    <property type="project" value="UniProtKB-KW"/>
</dbReference>
<dbReference type="InterPro" id="IPR046349">
    <property type="entry name" value="C1-like_sf"/>
</dbReference>
<dbReference type="SMART" id="SM00109">
    <property type="entry name" value="C1"/>
    <property type="match status" value="1"/>
</dbReference>
<dbReference type="InterPro" id="IPR047983">
    <property type="entry name" value="DEF8_C1"/>
</dbReference>
<organism evidence="7 8">
    <name type="scientific">Trichuris trichiura</name>
    <name type="common">Whipworm</name>
    <name type="synonym">Trichocephalus trichiurus</name>
    <dbReference type="NCBI Taxonomy" id="36087"/>
    <lineage>
        <taxon>Eukaryota</taxon>
        <taxon>Metazoa</taxon>
        <taxon>Ecdysozoa</taxon>
        <taxon>Nematoda</taxon>
        <taxon>Enoplea</taxon>
        <taxon>Dorylaimia</taxon>
        <taxon>Trichinellida</taxon>
        <taxon>Trichuridae</taxon>
        <taxon>Trichuris</taxon>
    </lineage>
</organism>
<dbReference type="Pfam" id="PF13901">
    <property type="entry name" value="RH_dom"/>
    <property type="match status" value="1"/>
</dbReference>
<protein>
    <submittedName>
        <fullName evidence="7">Differentially expressed in FDCP 8</fullName>
    </submittedName>
</protein>
<keyword evidence="4" id="KW-0862">Zinc</keyword>
<reference evidence="7" key="1">
    <citation type="submission" date="2014-01" db="EMBL/GenBank/DDBJ databases">
        <authorList>
            <person name="Aslett M."/>
        </authorList>
    </citation>
    <scope>NUCLEOTIDE SEQUENCE</scope>
</reference>
<dbReference type="EMBL" id="HG806068">
    <property type="protein sequence ID" value="CDW56689.1"/>
    <property type="molecule type" value="Genomic_DNA"/>
</dbReference>
<accession>A0A077ZA90</accession>
<comment type="similarity">
    <text evidence="5">Belongs to the DEF8 family.</text>
</comment>
<dbReference type="InterPro" id="IPR002219">
    <property type="entry name" value="PKC_DAG/PE"/>
</dbReference>
<evidence type="ECO:0000256" key="4">
    <source>
        <dbReference type="ARBA" id="ARBA00022833"/>
    </source>
</evidence>
<dbReference type="Pfam" id="PF00130">
    <property type="entry name" value="C1_1"/>
    <property type="match status" value="1"/>
</dbReference>
<dbReference type="STRING" id="36087.A0A077ZA90"/>
<evidence type="ECO:0000259" key="6">
    <source>
        <dbReference type="PROSITE" id="PS50081"/>
    </source>
</evidence>
<evidence type="ECO:0000256" key="5">
    <source>
        <dbReference type="ARBA" id="ARBA00029450"/>
    </source>
</evidence>
<sequence>MDLRVSAISENHADVIDGVCMDLAVNVDNASMEELVKAIAKCKDLVLQTSPLSAARKQLIKQLIELRQRLQELKEGNVGSPIVSTMNGHQFVNKGNSLPERRFCECCGGLIWTIVQPWHFCRLCGFYVHGKCLDSVKRTCASVAVTELPVYESEISPEKGLAAQHFLCADCQRPIAIDPASMIRPCFSALLCQYSGLYFCTICHWNDQMVIPARVLHNWDFNKYAVSRRSKQFLRLMQKRPVFRLESLNRSLFDHSEELKAVKKMRCQLMLMKPYLRSCREAAKQCLIARLRPYVHFIDTQDAYSLQDLIDIVESTASNHLKKTLDTFAQHIKQECVICSGNGYICEFCQDQTVLFPFDDNVTRCLRCGWVFHRVCFDKNNGVCPRCQRLAGRASEKALLPSFDDFTY</sequence>
<dbReference type="SMART" id="SM01175">
    <property type="entry name" value="DUF4206"/>
    <property type="match status" value="1"/>
</dbReference>
<dbReference type="InterPro" id="IPR025258">
    <property type="entry name" value="RH_dom"/>
</dbReference>
<keyword evidence="8" id="KW-1185">Reference proteome</keyword>
<proteinExistence type="inferred from homology"/>
<dbReference type="Proteomes" id="UP000030665">
    <property type="component" value="Unassembled WGS sequence"/>
</dbReference>
<dbReference type="CDD" id="cd20819">
    <property type="entry name" value="C1_DEF8"/>
    <property type="match status" value="1"/>
</dbReference>
<keyword evidence="1" id="KW-0479">Metal-binding</keyword>
<evidence type="ECO:0000256" key="3">
    <source>
        <dbReference type="ARBA" id="ARBA00022771"/>
    </source>
</evidence>
<name>A0A077ZA90_TRITR</name>
<dbReference type="OrthoDB" id="1918044at2759"/>
<dbReference type="SUPFAM" id="SSF57889">
    <property type="entry name" value="Cysteine-rich domain"/>
    <property type="match status" value="1"/>
</dbReference>
<evidence type="ECO:0000256" key="1">
    <source>
        <dbReference type="ARBA" id="ARBA00022723"/>
    </source>
</evidence>
<dbReference type="PANTHER" id="PTHR12326">
    <property type="entry name" value="PLECKSTRIN HOMOLOGY DOMAIN CONTAINING PROTEIN"/>
    <property type="match status" value="1"/>
</dbReference>
<reference evidence="7" key="2">
    <citation type="submission" date="2014-03" db="EMBL/GenBank/DDBJ databases">
        <title>The whipworm genome and dual-species transcriptomics of an intimate host-pathogen interaction.</title>
        <authorList>
            <person name="Foth B.J."/>
            <person name="Tsai I.J."/>
            <person name="Reid A.J."/>
            <person name="Bancroft A.J."/>
            <person name="Nichol S."/>
            <person name="Tracey A."/>
            <person name="Holroyd N."/>
            <person name="Cotton J.A."/>
            <person name="Stanley E.J."/>
            <person name="Zarowiecki M."/>
            <person name="Liu J.Z."/>
            <person name="Huckvale T."/>
            <person name="Cooper P.J."/>
            <person name="Grencis R.K."/>
            <person name="Berriman M."/>
        </authorList>
    </citation>
    <scope>NUCLEOTIDE SEQUENCE [LARGE SCALE GENOMIC DNA]</scope>
</reference>
<evidence type="ECO:0000256" key="2">
    <source>
        <dbReference type="ARBA" id="ARBA00022737"/>
    </source>
</evidence>
<feature type="domain" description="Phorbol-ester/DAG-type" evidence="6">
    <location>
        <begin position="88"/>
        <end position="140"/>
    </location>
</feature>
<evidence type="ECO:0000313" key="7">
    <source>
        <dbReference type="EMBL" id="CDW56689.1"/>
    </source>
</evidence>
<dbReference type="PROSITE" id="PS50081">
    <property type="entry name" value="ZF_DAG_PE_2"/>
    <property type="match status" value="1"/>
</dbReference>
<keyword evidence="3" id="KW-0863">Zinc-finger</keyword>
<dbReference type="AlphaFoldDB" id="A0A077ZA90"/>
<dbReference type="Gene3D" id="3.30.60.20">
    <property type="match status" value="1"/>
</dbReference>
<keyword evidence="2" id="KW-0677">Repeat</keyword>
<dbReference type="InterPro" id="IPR051366">
    <property type="entry name" value="DEF8"/>
</dbReference>
<dbReference type="PANTHER" id="PTHR12326:SF3">
    <property type="entry name" value="DIFFERENTIALLY EXPRESSED IN FDCP 8 HOMOLOG"/>
    <property type="match status" value="1"/>
</dbReference>
<gene>
    <name evidence="7" type="ORF">TTRE_0000497101</name>
</gene>